<organism evidence="7 8">
    <name type="scientific">Actinoplanes oblitus</name>
    <dbReference type="NCBI Taxonomy" id="3040509"/>
    <lineage>
        <taxon>Bacteria</taxon>
        <taxon>Bacillati</taxon>
        <taxon>Actinomycetota</taxon>
        <taxon>Actinomycetes</taxon>
        <taxon>Micromonosporales</taxon>
        <taxon>Micromonosporaceae</taxon>
        <taxon>Actinoplanes</taxon>
    </lineage>
</organism>
<evidence type="ECO:0000259" key="6">
    <source>
        <dbReference type="SMART" id="SM00852"/>
    </source>
</evidence>
<keyword evidence="5" id="KW-0501">Molybdenum cofactor biosynthesis</keyword>
<dbReference type="RefSeq" id="WP_284918299.1">
    <property type="nucleotide sequence ID" value="NZ_CP126980.1"/>
</dbReference>
<dbReference type="EMBL" id="CP126980">
    <property type="protein sequence ID" value="WIM96964.1"/>
    <property type="molecule type" value="Genomic_DNA"/>
</dbReference>
<reference evidence="7 8" key="1">
    <citation type="submission" date="2023-06" db="EMBL/GenBank/DDBJ databases">
        <authorList>
            <person name="Yushchuk O."/>
            <person name="Binda E."/>
            <person name="Ruckert-Reed C."/>
            <person name="Fedorenko V."/>
            <person name="Kalinowski J."/>
            <person name="Marinelli F."/>
        </authorList>
    </citation>
    <scope>NUCLEOTIDE SEQUENCE [LARGE SCALE GENOMIC DNA]</scope>
    <source>
        <strain evidence="7 8">NRRL 3884</strain>
    </source>
</reference>
<evidence type="ECO:0000256" key="4">
    <source>
        <dbReference type="ARBA" id="ARBA00047317"/>
    </source>
</evidence>
<dbReference type="Pfam" id="PF00994">
    <property type="entry name" value="MoCF_biosynth"/>
    <property type="match status" value="1"/>
</dbReference>
<dbReference type="SUPFAM" id="SSF53218">
    <property type="entry name" value="Molybdenum cofactor biosynthesis proteins"/>
    <property type="match status" value="1"/>
</dbReference>
<evidence type="ECO:0000313" key="8">
    <source>
        <dbReference type="Proteomes" id="UP001240150"/>
    </source>
</evidence>
<evidence type="ECO:0000256" key="5">
    <source>
        <dbReference type="RuleBase" id="RU365090"/>
    </source>
</evidence>
<keyword evidence="5" id="KW-0479">Metal-binding</keyword>
<dbReference type="InterPro" id="IPR036688">
    <property type="entry name" value="MoeA_C_domain_IV_sf"/>
</dbReference>
<name>A0ABY8WGH7_9ACTN</name>
<sequence>MSTSVRRPHGPGMPWALARATASDLAGPLPAERTTPDAATGRILARPVIAETPVPAFDTAAMDGYAVAGPGPWKVTGRRLAGPGEPGAPLLDGTAIEVGTGAALPPGTRAVLPYEHCSRTDDQVTGDVTGTHIRHAGAELRAGDPLAGAGRPVTATLAAAAVQAGVEELHTHRPPVVALFVTGDEVITSGRPGPGQVRDSFTGLVGAVTGRAGGRLLGSTRLPDDPAALAAALTADGPDVLVVSGSSSAGAADHLHRVLASLGATWHVRGVACRPGHPQGLAELPGGRWVVSLPGNPYAGLVAALTLLEPLLRTMAGRRPEPVPAVAVTGAARLYAEGVRIVPVTGSEIVPGARAGSLHTAAAADLLAVLPAGWRSGDPAPVLTIP</sequence>
<comment type="function">
    <text evidence="1 5">Catalyzes the insertion of molybdate into adenylated molybdopterin with the concomitant release of AMP.</text>
</comment>
<evidence type="ECO:0000256" key="2">
    <source>
        <dbReference type="ARBA" id="ARBA00010763"/>
    </source>
</evidence>
<dbReference type="SMART" id="SM00852">
    <property type="entry name" value="MoCF_biosynth"/>
    <property type="match status" value="1"/>
</dbReference>
<keyword evidence="5" id="KW-0808">Transferase</keyword>
<dbReference type="Gene3D" id="3.40.980.10">
    <property type="entry name" value="MoaB/Mog-like domain"/>
    <property type="match status" value="1"/>
</dbReference>
<evidence type="ECO:0000313" key="7">
    <source>
        <dbReference type="EMBL" id="WIM96964.1"/>
    </source>
</evidence>
<comment type="catalytic activity">
    <reaction evidence="4">
        <text>adenylyl-molybdopterin + molybdate = Mo-molybdopterin + AMP + H(+)</text>
        <dbReference type="Rhea" id="RHEA:35047"/>
        <dbReference type="ChEBI" id="CHEBI:15378"/>
        <dbReference type="ChEBI" id="CHEBI:36264"/>
        <dbReference type="ChEBI" id="CHEBI:62727"/>
        <dbReference type="ChEBI" id="CHEBI:71302"/>
        <dbReference type="ChEBI" id="CHEBI:456215"/>
        <dbReference type="EC" id="2.10.1.1"/>
    </reaction>
</comment>
<dbReference type="SUPFAM" id="SSF63882">
    <property type="entry name" value="MoeA N-terminal region -like"/>
    <property type="match status" value="1"/>
</dbReference>
<dbReference type="PANTHER" id="PTHR10192">
    <property type="entry name" value="MOLYBDOPTERIN BIOSYNTHESIS PROTEIN"/>
    <property type="match status" value="1"/>
</dbReference>
<dbReference type="InterPro" id="IPR038987">
    <property type="entry name" value="MoeA-like"/>
</dbReference>
<dbReference type="Gene3D" id="2.170.190.11">
    <property type="entry name" value="Molybdopterin biosynthesis moea protein, domain 3"/>
    <property type="match status" value="1"/>
</dbReference>
<protein>
    <recommendedName>
        <fullName evidence="5">Molybdopterin molybdenumtransferase</fullName>
        <ecNumber evidence="5">2.10.1.1</ecNumber>
    </recommendedName>
</protein>
<feature type="domain" description="MoaB/Mog" evidence="6">
    <location>
        <begin position="178"/>
        <end position="314"/>
    </location>
</feature>
<comment type="pathway">
    <text evidence="5">Cofactor biosynthesis; molybdopterin biosynthesis.</text>
</comment>
<dbReference type="Proteomes" id="UP001240150">
    <property type="component" value="Chromosome"/>
</dbReference>
<proteinExistence type="inferred from homology"/>
<comment type="similarity">
    <text evidence="2 5">Belongs to the MoeA family.</text>
</comment>
<dbReference type="InterPro" id="IPR036425">
    <property type="entry name" value="MoaB/Mog-like_dom_sf"/>
</dbReference>
<dbReference type="Gene3D" id="2.40.340.10">
    <property type="entry name" value="MoeA, C-terminal, domain IV"/>
    <property type="match status" value="1"/>
</dbReference>
<keyword evidence="3 5" id="KW-0500">Molybdenum</keyword>
<dbReference type="InterPro" id="IPR005110">
    <property type="entry name" value="MoeA_linker/N"/>
</dbReference>
<dbReference type="InterPro" id="IPR036135">
    <property type="entry name" value="MoeA_linker/N_sf"/>
</dbReference>
<dbReference type="EC" id="2.10.1.1" evidence="5"/>
<dbReference type="InterPro" id="IPR001453">
    <property type="entry name" value="MoaB/Mog_dom"/>
</dbReference>
<comment type="cofactor">
    <cofactor evidence="5">
        <name>Mg(2+)</name>
        <dbReference type="ChEBI" id="CHEBI:18420"/>
    </cofactor>
</comment>
<accession>A0ABY8WGH7</accession>
<keyword evidence="5" id="KW-0460">Magnesium</keyword>
<gene>
    <name evidence="7" type="ORF">ACTOB_000446</name>
</gene>
<evidence type="ECO:0000256" key="1">
    <source>
        <dbReference type="ARBA" id="ARBA00002901"/>
    </source>
</evidence>
<dbReference type="Pfam" id="PF03453">
    <property type="entry name" value="MoeA_N"/>
    <property type="match status" value="1"/>
</dbReference>
<keyword evidence="8" id="KW-1185">Reference proteome</keyword>
<dbReference type="Gene3D" id="3.90.105.10">
    <property type="entry name" value="Molybdopterin biosynthesis moea protein, domain 2"/>
    <property type="match status" value="1"/>
</dbReference>
<evidence type="ECO:0000256" key="3">
    <source>
        <dbReference type="ARBA" id="ARBA00022505"/>
    </source>
</evidence>
<dbReference type="PANTHER" id="PTHR10192:SF5">
    <property type="entry name" value="GEPHYRIN"/>
    <property type="match status" value="1"/>
</dbReference>